<keyword evidence="1" id="KW-0808">Transferase</keyword>
<dbReference type="EMBL" id="JAXIVS010000007">
    <property type="protein sequence ID" value="MDY7229163.1"/>
    <property type="molecule type" value="Genomic_DNA"/>
</dbReference>
<protein>
    <submittedName>
        <fullName evidence="4">GNAT family N-acetyltransferase</fullName>
    </submittedName>
</protein>
<organism evidence="4 5">
    <name type="scientific">Hyalangium rubrum</name>
    <dbReference type="NCBI Taxonomy" id="3103134"/>
    <lineage>
        <taxon>Bacteria</taxon>
        <taxon>Pseudomonadati</taxon>
        <taxon>Myxococcota</taxon>
        <taxon>Myxococcia</taxon>
        <taxon>Myxococcales</taxon>
        <taxon>Cystobacterineae</taxon>
        <taxon>Archangiaceae</taxon>
        <taxon>Hyalangium</taxon>
    </lineage>
</organism>
<dbReference type="InterPro" id="IPR016181">
    <property type="entry name" value="Acyl_CoA_acyltransferase"/>
</dbReference>
<comment type="caution">
    <text evidence="4">The sequence shown here is derived from an EMBL/GenBank/DDBJ whole genome shotgun (WGS) entry which is preliminary data.</text>
</comment>
<dbReference type="Pfam" id="PF13673">
    <property type="entry name" value="Acetyltransf_10"/>
    <property type="match status" value="1"/>
</dbReference>
<evidence type="ECO:0000313" key="4">
    <source>
        <dbReference type="EMBL" id="MDY7229163.1"/>
    </source>
</evidence>
<proteinExistence type="predicted"/>
<name>A0ABU5H6R4_9BACT</name>
<dbReference type="PANTHER" id="PTHR43877">
    <property type="entry name" value="AMINOALKYLPHOSPHONATE N-ACETYLTRANSFERASE-RELATED-RELATED"/>
    <property type="match status" value="1"/>
</dbReference>
<dbReference type="InterPro" id="IPR050832">
    <property type="entry name" value="Bact_Acetyltransf"/>
</dbReference>
<keyword evidence="5" id="KW-1185">Reference proteome</keyword>
<dbReference type="PROSITE" id="PS51186">
    <property type="entry name" value="GNAT"/>
    <property type="match status" value="1"/>
</dbReference>
<evidence type="ECO:0000256" key="2">
    <source>
        <dbReference type="ARBA" id="ARBA00023315"/>
    </source>
</evidence>
<sequence>MWSVHSRAVEALCRGAYSAQEVRTWVELLRPEGYLRPDLPRTVLVAERGHTLVGFGQLDAMLGELEALYVAPEEVGTGVGSRLLEALEALAWRAGARMMNLDASLNAETFYRSRGYLRLHAARRILTAEVQLSCVRMQKRRPALALGEGRGGGLLSPRPGP</sequence>
<accession>A0ABU5H6R4</accession>
<dbReference type="RefSeq" id="WP_321547883.1">
    <property type="nucleotide sequence ID" value="NZ_JAXIVS010000007.1"/>
</dbReference>
<evidence type="ECO:0000313" key="5">
    <source>
        <dbReference type="Proteomes" id="UP001291309"/>
    </source>
</evidence>
<evidence type="ECO:0000256" key="1">
    <source>
        <dbReference type="ARBA" id="ARBA00022679"/>
    </source>
</evidence>
<dbReference type="SUPFAM" id="SSF55729">
    <property type="entry name" value="Acyl-CoA N-acyltransferases (Nat)"/>
    <property type="match status" value="1"/>
</dbReference>
<feature type="domain" description="N-acetyltransferase" evidence="3">
    <location>
        <begin position="1"/>
        <end position="142"/>
    </location>
</feature>
<dbReference type="InterPro" id="IPR000182">
    <property type="entry name" value="GNAT_dom"/>
</dbReference>
<dbReference type="Gene3D" id="3.40.630.30">
    <property type="match status" value="1"/>
</dbReference>
<keyword evidence="2" id="KW-0012">Acyltransferase</keyword>
<dbReference type="Proteomes" id="UP001291309">
    <property type="component" value="Unassembled WGS sequence"/>
</dbReference>
<dbReference type="CDD" id="cd04301">
    <property type="entry name" value="NAT_SF"/>
    <property type="match status" value="1"/>
</dbReference>
<gene>
    <name evidence="4" type="ORF">SYV04_22310</name>
</gene>
<reference evidence="4 5" key="1">
    <citation type="submission" date="2023-12" db="EMBL/GenBank/DDBJ databases">
        <title>the genome sequence of Hyalangium sp. s54d21.</title>
        <authorList>
            <person name="Zhang X."/>
        </authorList>
    </citation>
    <scope>NUCLEOTIDE SEQUENCE [LARGE SCALE GENOMIC DNA]</scope>
    <source>
        <strain evidence="5">s54d21</strain>
    </source>
</reference>
<evidence type="ECO:0000259" key="3">
    <source>
        <dbReference type="PROSITE" id="PS51186"/>
    </source>
</evidence>